<dbReference type="AlphaFoldDB" id="A0A2S1LAC8"/>
<dbReference type="Proteomes" id="UP000244527">
    <property type="component" value="Chromosome"/>
</dbReference>
<dbReference type="EMBL" id="CP020918">
    <property type="protein sequence ID" value="AWG20692.1"/>
    <property type="molecule type" value="Genomic_DNA"/>
</dbReference>
<name>A0A2S1LAC8_9FLAO</name>
<proteinExistence type="predicted"/>
<organism evidence="1 2">
    <name type="scientific">Flavobacterium faecale</name>
    <dbReference type="NCBI Taxonomy" id="1355330"/>
    <lineage>
        <taxon>Bacteria</taxon>
        <taxon>Pseudomonadati</taxon>
        <taxon>Bacteroidota</taxon>
        <taxon>Flavobacteriia</taxon>
        <taxon>Flavobacteriales</taxon>
        <taxon>Flavobacteriaceae</taxon>
        <taxon>Flavobacterium</taxon>
    </lineage>
</organism>
<evidence type="ECO:0000313" key="1">
    <source>
        <dbReference type="EMBL" id="AWG20692.1"/>
    </source>
</evidence>
<reference evidence="1 2" key="1">
    <citation type="submission" date="2017-04" db="EMBL/GenBank/DDBJ databases">
        <title>Compelte genome sequence of WV33.</title>
        <authorList>
            <person name="Lee P.C."/>
        </authorList>
    </citation>
    <scope>NUCLEOTIDE SEQUENCE [LARGE SCALE GENOMIC DNA]</scope>
    <source>
        <strain evidence="1 2">WV33</strain>
    </source>
</reference>
<dbReference type="KEGG" id="ffa:FFWV33_03630"/>
<sequence>MQTTQKTSSWFVFFYTSKFLGILTSNGRSQYLRSAIPGGNFGEVQRLFILMPTYINRLLQVFEPKHKVPKN</sequence>
<accession>A0A2S1LAC8</accession>
<evidence type="ECO:0000313" key="2">
    <source>
        <dbReference type="Proteomes" id="UP000244527"/>
    </source>
</evidence>
<keyword evidence="2" id="KW-1185">Reference proteome</keyword>
<gene>
    <name evidence="1" type="ORF">FFWV33_03630</name>
</gene>
<protein>
    <submittedName>
        <fullName evidence="1">Uncharacterized protein</fullName>
    </submittedName>
</protein>